<evidence type="ECO:0000313" key="7">
    <source>
        <dbReference type="Proteomes" id="UP000269721"/>
    </source>
</evidence>
<keyword evidence="2" id="KW-0479">Metal-binding</keyword>
<dbReference type="InterPro" id="IPR032466">
    <property type="entry name" value="Metal_Hydrolase"/>
</dbReference>
<evidence type="ECO:0000256" key="2">
    <source>
        <dbReference type="ARBA" id="ARBA00022723"/>
    </source>
</evidence>
<protein>
    <recommendedName>
        <fullName evidence="5">Adenosine deaminase domain-containing protein</fullName>
    </recommendedName>
</protein>
<dbReference type="InterPro" id="IPR006330">
    <property type="entry name" value="Ado/ade_deaminase"/>
</dbReference>
<dbReference type="EMBL" id="KZ997137">
    <property type="protein sequence ID" value="RKO87826.1"/>
    <property type="molecule type" value="Genomic_DNA"/>
</dbReference>
<dbReference type="InterPro" id="IPR001365">
    <property type="entry name" value="A_deaminase_dom"/>
</dbReference>
<name>A0A4P9WBY2_9FUNG</name>
<keyword evidence="4" id="KW-0732">Signal</keyword>
<dbReference type="Gene3D" id="3.20.20.140">
    <property type="entry name" value="Metal-dependent hydrolases"/>
    <property type="match status" value="1"/>
</dbReference>
<keyword evidence="7" id="KW-1185">Reference proteome</keyword>
<dbReference type="Proteomes" id="UP000269721">
    <property type="component" value="Unassembled WGS sequence"/>
</dbReference>
<reference evidence="7" key="1">
    <citation type="journal article" date="2018" name="Nat. Microbiol.">
        <title>Leveraging single-cell genomics to expand the fungal tree of life.</title>
        <authorList>
            <person name="Ahrendt S.R."/>
            <person name="Quandt C.A."/>
            <person name="Ciobanu D."/>
            <person name="Clum A."/>
            <person name="Salamov A."/>
            <person name="Andreopoulos B."/>
            <person name="Cheng J.F."/>
            <person name="Woyke T."/>
            <person name="Pelin A."/>
            <person name="Henrissat B."/>
            <person name="Reynolds N.K."/>
            <person name="Benny G.L."/>
            <person name="Smith M.E."/>
            <person name="James T.Y."/>
            <person name="Grigoriev I.V."/>
        </authorList>
    </citation>
    <scope>NUCLEOTIDE SEQUENCE [LARGE SCALE GENOMIC DNA]</scope>
</reference>
<dbReference type="OrthoDB" id="7202371at2759"/>
<evidence type="ECO:0000313" key="6">
    <source>
        <dbReference type="EMBL" id="RKO87826.1"/>
    </source>
</evidence>
<dbReference type="GO" id="GO:0006154">
    <property type="term" value="P:adenosine catabolic process"/>
    <property type="evidence" value="ECO:0007669"/>
    <property type="project" value="TreeGrafter"/>
</dbReference>
<feature type="domain" description="Adenosine deaminase" evidence="5">
    <location>
        <begin position="222"/>
        <end position="443"/>
    </location>
</feature>
<sequence length="445" mass="48801">MLPWTPLLLPLLLSLAFPSPATQSPLPTLPAYPTRLADLKRADAGPRFDRATRALLSPAEIQFSAALGHRRDTEARALRLIESFPPAMPFAAGRDIMRRSEVYALLESMPKGAVLHSHSAAAVGLGWMVQEAVRLGDSWIRLAGWGLGKVASRKLAGRVPGMHEVAPGTWMPEFRFSRSRPDGDPHWDPLDAVRSAYPGGAAAFDKAVEFNVSILSSHPEIDYPTDKTAWVKFARCFPVIGSLIGYLPLLRSQFRHIFEISLADSTTLIELRWVPNTTYDITGRVYTVAETVDALHDVAEAFKAERPEFGGFGLIPSLFRAADVKVVEAQLRQMVELRVGREDWIVGVDLVGEEILAPLSVLVPSVLSTQQYAHTLNTTLPLFLHAGETLLAGPAPDENLYDALLLGARRIGHGISLARHPALIDLIIKEEIAVEVCLISNSMLR</sequence>
<organism evidence="6 7">
    <name type="scientific">Blyttiomyces helicus</name>
    <dbReference type="NCBI Taxonomy" id="388810"/>
    <lineage>
        <taxon>Eukaryota</taxon>
        <taxon>Fungi</taxon>
        <taxon>Fungi incertae sedis</taxon>
        <taxon>Chytridiomycota</taxon>
        <taxon>Chytridiomycota incertae sedis</taxon>
        <taxon>Chytridiomycetes</taxon>
        <taxon>Chytridiomycetes incertae sedis</taxon>
        <taxon>Blyttiomyces</taxon>
    </lineage>
</organism>
<dbReference type="PANTHER" id="PTHR11409">
    <property type="entry name" value="ADENOSINE DEAMINASE"/>
    <property type="match status" value="1"/>
</dbReference>
<proteinExistence type="predicted"/>
<dbReference type="GO" id="GO:0046872">
    <property type="term" value="F:metal ion binding"/>
    <property type="evidence" value="ECO:0007669"/>
    <property type="project" value="UniProtKB-KW"/>
</dbReference>
<dbReference type="GO" id="GO:0004000">
    <property type="term" value="F:adenosine deaminase activity"/>
    <property type="evidence" value="ECO:0007669"/>
    <property type="project" value="TreeGrafter"/>
</dbReference>
<evidence type="ECO:0000259" key="5">
    <source>
        <dbReference type="Pfam" id="PF00962"/>
    </source>
</evidence>
<comment type="cofactor">
    <cofactor evidence="1">
        <name>Zn(2+)</name>
        <dbReference type="ChEBI" id="CHEBI:29105"/>
    </cofactor>
</comment>
<evidence type="ECO:0000256" key="3">
    <source>
        <dbReference type="ARBA" id="ARBA00022801"/>
    </source>
</evidence>
<evidence type="ECO:0000256" key="1">
    <source>
        <dbReference type="ARBA" id="ARBA00001947"/>
    </source>
</evidence>
<evidence type="ECO:0000256" key="4">
    <source>
        <dbReference type="SAM" id="SignalP"/>
    </source>
</evidence>
<dbReference type="AlphaFoldDB" id="A0A4P9WBY2"/>
<feature type="signal peptide" evidence="4">
    <location>
        <begin position="1"/>
        <end position="23"/>
    </location>
</feature>
<feature type="chain" id="PRO_5020435641" description="Adenosine deaminase domain-containing protein" evidence="4">
    <location>
        <begin position="24"/>
        <end position="445"/>
    </location>
</feature>
<dbReference type="SUPFAM" id="SSF51556">
    <property type="entry name" value="Metallo-dependent hydrolases"/>
    <property type="match status" value="1"/>
</dbReference>
<dbReference type="PANTHER" id="PTHR11409:SF39">
    <property type="entry name" value="ADENOSINE DEAMINASE 2"/>
    <property type="match status" value="1"/>
</dbReference>
<dbReference type="GO" id="GO:0046103">
    <property type="term" value="P:inosine biosynthetic process"/>
    <property type="evidence" value="ECO:0007669"/>
    <property type="project" value="TreeGrafter"/>
</dbReference>
<dbReference type="Pfam" id="PF00962">
    <property type="entry name" value="A_deaminase"/>
    <property type="match status" value="1"/>
</dbReference>
<gene>
    <name evidence="6" type="ORF">BDK51DRAFT_34582</name>
</gene>
<keyword evidence="3" id="KW-0378">Hydrolase</keyword>
<accession>A0A4P9WBY2</accession>